<name>C7NU88_HALUD</name>
<protein>
    <submittedName>
        <fullName evidence="1">Uncharacterized protein</fullName>
    </submittedName>
</protein>
<evidence type="ECO:0000313" key="2">
    <source>
        <dbReference type="Proteomes" id="UP000002071"/>
    </source>
</evidence>
<dbReference type="HOGENOM" id="CLU_1500269_0_0_2"/>
<proteinExistence type="predicted"/>
<dbReference type="InterPro" id="IPR058376">
    <property type="entry name" value="DUF8063"/>
</dbReference>
<sequence length="179" mass="18508">MNRTLPLLAALAAVLVLVGTAAPVAAQSNATTAPNGTNATDVERIDSQTVLLDTGYNAQTGMASVTIRSETLQQITITDAGGFWQGGEIARRSVMVKPGETTTLKVPVTEVRGFVGVSIGTPNTLYGAPISGMNTNTLSFVDRLTSPEALATGAGSMALWMVIAGLYVLWIEGGEPEVA</sequence>
<dbReference type="RefSeq" id="WP_015788564.1">
    <property type="nucleotide sequence ID" value="NC_013158.1"/>
</dbReference>
<keyword evidence="2" id="KW-1185">Reference proteome</keyword>
<dbReference type="KEGG" id="hut:Huta_0800"/>
<accession>C7NU88</accession>
<gene>
    <name evidence="1" type="ordered locus">Huta_0800</name>
</gene>
<dbReference type="eggNOG" id="arCOG08168">
    <property type="taxonomic scope" value="Archaea"/>
</dbReference>
<dbReference type="STRING" id="519442.Huta_0800"/>
<organism evidence="1 2">
    <name type="scientific">Halorhabdus utahensis (strain DSM 12940 / JCM 11049 / AX-2)</name>
    <dbReference type="NCBI Taxonomy" id="519442"/>
    <lineage>
        <taxon>Archaea</taxon>
        <taxon>Methanobacteriati</taxon>
        <taxon>Methanobacteriota</taxon>
        <taxon>Stenosarchaea group</taxon>
        <taxon>Halobacteria</taxon>
        <taxon>Halobacteriales</taxon>
        <taxon>Haloarculaceae</taxon>
        <taxon>Halorhabdus</taxon>
    </lineage>
</organism>
<dbReference type="OrthoDB" id="241866at2157"/>
<evidence type="ECO:0000313" key="1">
    <source>
        <dbReference type="EMBL" id="ACV10985.1"/>
    </source>
</evidence>
<dbReference type="Pfam" id="PF26259">
    <property type="entry name" value="DUF8063"/>
    <property type="match status" value="1"/>
</dbReference>
<dbReference type="EMBL" id="CP001687">
    <property type="protein sequence ID" value="ACV10985.1"/>
    <property type="molecule type" value="Genomic_DNA"/>
</dbReference>
<dbReference type="Proteomes" id="UP000002071">
    <property type="component" value="Chromosome"/>
</dbReference>
<reference evidence="1 2" key="1">
    <citation type="journal article" date="2009" name="Stand. Genomic Sci.">
        <title>Complete genome sequence of Halorhabdus utahensis type strain (AX-2).</title>
        <authorList>
            <person name="Anderson I."/>
            <person name="Tindall B.J."/>
            <person name="Pomrenke H."/>
            <person name="Goker M."/>
            <person name="Lapidus A."/>
            <person name="Nolan M."/>
            <person name="Copeland A."/>
            <person name="Glavina Del Rio T."/>
            <person name="Chen F."/>
            <person name="Tice H."/>
            <person name="Cheng J.F."/>
            <person name="Lucas S."/>
            <person name="Chertkov O."/>
            <person name="Bruce D."/>
            <person name="Brettin T."/>
            <person name="Detter J.C."/>
            <person name="Han C."/>
            <person name="Goodwin L."/>
            <person name="Land M."/>
            <person name="Hauser L."/>
            <person name="Chang Y.J."/>
            <person name="Jeffries C.D."/>
            <person name="Pitluck S."/>
            <person name="Pati A."/>
            <person name="Mavromatis K."/>
            <person name="Ivanova N."/>
            <person name="Ovchinnikova G."/>
            <person name="Chen A."/>
            <person name="Palaniappan K."/>
            <person name="Chain P."/>
            <person name="Rohde M."/>
            <person name="Bristow J."/>
            <person name="Eisen J.A."/>
            <person name="Markowitz V."/>
            <person name="Hugenholtz P."/>
            <person name="Kyrpides N.C."/>
            <person name="Klenk H.P."/>
        </authorList>
    </citation>
    <scope>NUCLEOTIDE SEQUENCE [LARGE SCALE GENOMIC DNA]</scope>
    <source>
        <strain evidence="2">DSM 12940 / JCM 11049 / AX-2</strain>
    </source>
</reference>
<dbReference type="GeneID" id="8383072"/>
<dbReference type="AlphaFoldDB" id="C7NU88"/>